<proteinExistence type="predicted"/>
<dbReference type="PROSITE" id="PS51257">
    <property type="entry name" value="PROKAR_LIPOPROTEIN"/>
    <property type="match status" value="1"/>
</dbReference>
<dbReference type="EMBL" id="CP012159">
    <property type="protein sequence ID" value="AKT41777.1"/>
    <property type="molecule type" value="Genomic_DNA"/>
</dbReference>
<dbReference type="KEGG" id="ccro:CMC5_059880"/>
<dbReference type="STRING" id="52.CMC5_059880"/>
<dbReference type="RefSeq" id="WP_050433509.1">
    <property type="nucleotide sequence ID" value="NZ_CP012159.1"/>
</dbReference>
<organism evidence="1 2">
    <name type="scientific">Chondromyces crocatus</name>
    <dbReference type="NCBI Taxonomy" id="52"/>
    <lineage>
        <taxon>Bacteria</taxon>
        <taxon>Pseudomonadati</taxon>
        <taxon>Myxococcota</taxon>
        <taxon>Polyangia</taxon>
        <taxon>Polyangiales</taxon>
        <taxon>Polyangiaceae</taxon>
        <taxon>Chondromyces</taxon>
    </lineage>
</organism>
<sequence>MNRFAWLAPLPLCLALVGCDGGNAGPEVASVATAQGAVADTEIAVPADYEEKAKTQITTDSYKKELDQLEAEIKK</sequence>
<evidence type="ECO:0000313" key="1">
    <source>
        <dbReference type="EMBL" id="AKT41777.1"/>
    </source>
</evidence>
<reference evidence="1 2" key="1">
    <citation type="submission" date="2015-07" db="EMBL/GenBank/DDBJ databases">
        <title>Genome analysis of myxobacterium Chondromyces crocatus Cm c5 reveals a high potential for natural compound synthesis and the genetic basis for the loss of fruiting body formation.</title>
        <authorList>
            <person name="Zaburannyi N."/>
            <person name="Bunk B."/>
            <person name="Maier J."/>
            <person name="Overmann J."/>
            <person name="Mueller R."/>
        </authorList>
    </citation>
    <scope>NUCLEOTIDE SEQUENCE [LARGE SCALE GENOMIC DNA]</scope>
    <source>
        <strain evidence="1 2">Cm c5</strain>
    </source>
</reference>
<protein>
    <submittedName>
        <fullName evidence="1">Uncharacterized protein</fullName>
    </submittedName>
</protein>
<name>A0A0K1EMA0_CHOCO</name>
<gene>
    <name evidence="1" type="ORF">CMC5_059880</name>
</gene>
<evidence type="ECO:0000313" key="2">
    <source>
        <dbReference type="Proteomes" id="UP000067626"/>
    </source>
</evidence>
<dbReference type="OrthoDB" id="9910268at2"/>
<dbReference type="AlphaFoldDB" id="A0A0K1EMA0"/>
<keyword evidence="2" id="KW-1185">Reference proteome</keyword>
<accession>A0A0K1EMA0</accession>
<dbReference type="Proteomes" id="UP000067626">
    <property type="component" value="Chromosome"/>
</dbReference>